<feature type="compositionally biased region" description="Basic and acidic residues" evidence="1">
    <location>
        <begin position="38"/>
        <end position="48"/>
    </location>
</feature>
<dbReference type="AlphaFoldDB" id="A0AAD4N4T4"/>
<evidence type="ECO:0000313" key="3">
    <source>
        <dbReference type="Proteomes" id="UP001201812"/>
    </source>
</evidence>
<keyword evidence="3" id="KW-1185">Reference proteome</keyword>
<accession>A0AAD4N4T4</accession>
<protein>
    <submittedName>
        <fullName evidence="2">Uncharacterized protein</fullName>
    </submittedName>
</protein>
<dbReference type="Proteomes" id="UP001201812">
    <property type="component" value="Unassembled WGS sequence"/>
</dbReference>
<organism evidence="2 3">
    <name type="scientific">Ditylenchus destructor</name>
    <dbReference type="NCBI Taxonomy" id="166010"/>
    <lineage>
        <taxon>Eukaryota</taxon>
        <taxon>Metazoa</taxon>
        <taxon>Ecdysozoa</taxon>
        <taxon>Nematoda</taxon>
        <taxon>Chromadorea</taxon>
        <taxon>Rhabditida</taxon>
        <taxon>Tylenchina</taxon>
        <taxon>Tylenchomorpha</taxon>
        <taxon>Sphaerularioidea</taxon>
        <taxon>Anguinidae</taxon>
        <taxon>Anguininae</taxon>
        <taxon>Ditylenchus</taxon>
    </lineage>
</organism>
<proteinExistence type="predicted"/>
<feature type="region of interest" description="Disordered" evidence="1">
    <location>
        <begin position="17"/>
        <end position="77"/>
    </location>
</feature>
<feature type="compositionally biased region" description="Polar residues" evidence="1">
    <location>
        <begin position="17"/>
        <end position="30"/>
    </location>
</feature>
<evidence type="ECO:0000313" key="2">
    <source>
        <dbReference type="EMBL" id="KAI1713835.1"/>
    </source>
</evidence>
<evidence type="ECO:0000256" key="1">
    <source>
        <dbReference type="SAM" id="MobiDB-lite"/>
    </source>
</evidence>
<comment type="caution">
    <text evidence="2">The sequence shown here is derived from an EMBL/GenBank/DDBJ whole genome shotgun (WGS) entry which is preliminary data.</text>
</comment>
<feature type="compositionally biased region" description="Polar residues" evidence="1">
    <location>
        <begin position="49"/>
        <end position="61"/>
    </location>
</feature>
<gene>
    <name evidence="2" type="ORF">DdX_08717</name>
</gene>
<dbReference type="EMBL" id="JAKKPZ010000014">
    <property type="protein sequence ID" value="KAI1713835.1"/>
    <property type="molecule type" value="Genomic_DNA"/>
</dbReference>
<reference evidence="2" key="1">
    <citation type="submission" date="2022-01" db="EMBL/GenBank/DDBJ databases">
        <title>Genome Sequence Resource for Two Populations of Ditylenchus destructor, the Migratory Endoparasitic Phytonematode.</title>
        <authorList>
            <person name="Zhang H."/>
            <person name="Lin R."/>
            <person name="Xie B."/>
        </authorList>
    </citation>
    <scope>NUCLEOTIDE SEQUENCE</scope>
    <source>
        <strain evidence="2">BazhouSP</strain>
    </source>
</reference>
<name>A0AAD4N4T4_9BILA</name>
<sequence>MKTIYLLQAKHMQIGAQSYSAANQNRSLTTPAPRGRKRGMEDQDKHMQSDVQSLSAVTQKLPSTPPPTSSRSLCVVS</sequence>